<dbReference type="EMBL" id="JBHSWA010000001">
    <property type="protein sequence ID" value="MFC6640829.1"/>
    <property type="molecule type" value="Genomic_DNA"/>
</dbReference>
<comment type="caution">
    <text evidence="3">The sequence shown here is derived from an EMBL/GenBank/DDBJ whole genome shotgun (WGS) entry which is preliminary data.</text>
</comment>
<gene>
    <name evidence="3" type="ORF">ACFQAU_02875</name>
</gene>
<protein>
    <submittedName>
        <fullName evidence="3">Terminase large subunit</fullName>
    </submittedName>
</protein>
<feature type="domain" description="Terminase large subunit-like ATPase" evidence="1">
    <location>
        <begin position="39"/>
        <end position="224"/>
    </location>
</feature>
<dbReference type="InterPro" id="IPR027417">
    <property type="entry name" value="P-loop_NTPase"/>
</dbReference>
<dbReference type="InterPro" id="IPR046462">
    <property type="entry name" value="TerL_nuclease"/>
</dbReference>
<dbReference type="InterPro" id="IPR005021">
    <property type="entry name" value="Terminase_largesu-like"/>
</dbReference>
<feature type="domain" description="Terminase large subunit-like endonuclease" evidence="2">
    <location>
        <begin position="252"/>
        <end position="528"/>
    </location>
</feature>
<evidence type="ECO:0000313" key="4">
    <source>
        <dbReference type="Proteomes" id="UP001596403"/>
    </source>
</evidence>
<dbReference type="RefSeq" id="WP_240791687.1">
    <property type="nucleotide sequence ID" value="NZ_JBHSWA010000001.1"/>
</dbReference>
<dbReference type="Proteomes" id="UP001596403">
    <property type="component" value="Unassembled WGS sequence"/>
</dbReference>
<evidence type="ECO:0000259" key="2">
    <source>
        <dbReference type="Pfam" id="PF20441"/>
    </source>
</evidence>
<dbReference type="Pfam" id="PF03354">
    <property type="entry name" value="TerL_ATPase"/>
    <property type="match status" value="1"/>
</dbReference>
<dbReference type="InterPro" id="IPR046461">
    <property type="entry name" value="TerL_ATPase"/>
</dbReference>
<proteinExistence type="predicted"/>
<reference evidence="4" key="1">
    <citation type="journal article" date="2019" name="Int. J. Syst. Evol. Microbiol.">
        <title>The Global Catalogue of Microorganisms (GCM) 10K type strain sequencing project: providing services to taxonomists for standard genome sequencing and annotation.</title>
        <authorList>
            <consortium name="The Broad Institute Genomics Platform"/>
            <consortium name="The Broad Institute Genome Sequencing Center for Infectious Disease"/>
            <person name="Wu L."/>
            <person name="Ma J."/>
        </authorList>
    </citation>
    <scope>NUCLEOTIDE SEQUENCE [LARGE SCALE GENOMIC DNA]</scope>
    <source>
        <strain evidence="4">NBRC 111368</strain>
    </source>
</reference>
<organism evidence="3 4">
    <name type="scientific">Sulfitobacter profundi</name>
    <dbReference type="NCBI Taxonomy" id="2679961"/>
    <lineage>
        <taxon>Bacteria</taxon>
        <taxon>Pseudomonadati</taxon>
        <taxon>Pseudomonadota</taxon>
        <taxon>Alphaproteobacteria</taxon>
        <taxon>Rhodobacterales</taxon>
        <taxon>Roseobacteraceae</taxon>
        <taxon>Sulfitobacter</taxon>
    </lineage>
</organism>
<dbReference type="Gene3D" id="3.40.50.300">
    <property type="entry name" value="P-loop containing nucleotide triphosphate hydrolases"/>
    <property type="match status" value="1"/>
</dbReference>
<name>A0ABW1YU90_9RHOB</name>
<keyword evidence="4" id="KW-1185">Reference proteome</keyword>
<evidence type="ECO:0000259" key="1">
    <source>
        <dbReference type="Pfam" id="PF03354"/>
    </source>
</evidence>
<evidence type="ECO:0000313" key="3">
    <source>
        <dbReference type="EMBL" id="MFC6640829.1"/>
    </source>
</evidence>
<dbReference type="Pfam" id="PF20441">
    <property type="entry name" value="TerL_nuclease"/>
    <property type="match status" value="1"/>
</dbReference>
<accession>A0ABW1YU90</accession>
<dbReference type="PANTHER" id="PTHR41287:SF1">
    <property type="entry name" value="PROTEIN YMFN"/>
    <property type="match status" value="1"/>
</dbReference>
<sequence length="553" mass="60107">MADLDLDAEAVARAVGVFDNLRLPDVAGQPLMRDACGDWFRSLVGAAFGSADAVTGERAVGEIFCLVPKKNSKTTNSAALGLTAMLLNKTPGAEMLIIGPTKEIADTCFRQAKGMIDADPEDAETGRAYLRDRFHVADHEKKITCRVTGATLKIKAFDMRVVTGSIPVLCIIDELHVLGSNAHAQRVLGQIRGGMITRPDSLLLFITTQSDEPPRGVFRSELTYARRVRDGDVKDGNLLPVLYELPEAVQIDPEKPWRDPKYWPLVLPNLGRSITIDRLMRLYRKALEKGPDEELRWASQHLNLQLGMGKHAEGWIAADFWPAAGEDYTLEEFLDRCEVVTAGIDGGGLDDLLGLGLIGREVETKRWLHWGRAWCSELVLERRKDIAPLLKDFEAEGDLVILTDPTQDLREVAGLLAQVSARGLFPAAHAIGLDPYGVAALVDELAAQGLEGDLLVAVGQGSRLTPAIHGAERKLQDGTLRHARQGIMAWAMGNAKIEQRGSAVTVTKAAAGRAKIDPVIGLLNAFTLMSRNPEAEGDSASPWDDPAFSLAAQ</sequence>
<dbReference type="PANTHER" id="PTHR41287">
    <property type="match status" value="1"/>
</dbReference>